<organism evidence="1 2">
    <name type="scientific">Pristionchus mayeri</name>
    <dbReference type="NCBI Taxonomy" id="1317129"/>
    <lineage>
        <taxon>Eukaryota</taxon>
        <taxon>Metazoa</taxon>
        <taxon>Ecdysozoa</taxon>
        <taxon>Nematoda</taxon>
        <taxon>Chromadorea</taxon>
        <taxon>Rhabditida</taxon>
        <taxon>Rhabditina</taxon>
        <taxon>Diplogasteromorpha</taxon>
        <taxon>Diplogasteroidea</taxon>
        <taxon>Neodiplogasteridae</taxon>
        <taxon>Pristionchus</taxon>
    </lineage>
</organism>
<keyword evidence="2" id="KW-1185">Reference proteome</keyword>
<reference evidence="2" key="1">
    <citation type="submission" date="2022-10" db="EMBL/GenBank/DDBJ databases">
        <title>Genome assembly of Pristionchus species.</title>
        <authorList>
            <person name="Yoshida K."/>
            <person name="Sommer R.J."/>
        </authorList>
    </citation>
    <scope>NUCLEOTIDE SEQUENCE [LARGE SCALE GENOMIC DNA]</scope>
    <source>
        <strain evidence="2">RS5460</strain>
    </source>
</reference>
<sequence length="183" mass="20492">PMVAELKKQLGKLGRMPEEVMSSSSSSRHPTDFDSVWMDAFCQDFSSQCRHSNAVDTQQARWDSLPWPAVDRICYHLFDRYDSSDLADLAHVSTHYLSGVNTFMNRAGNKPGVYRVTLEAAEDGLDVTIHLIPSNLLFHGLADVDSGRLWRYGNSENPILEFILNGTEDPVFEKISGLLSVSI</sequence>
<dbReference type="AlphaFoldDB" id="A0AAN5CUE7"/>
<feature type="non-terminal residue" evidence="1">
    <location>
        <position position="183"/>
    </location>
</feature>
<gene>
    <name evidence="1" type="ORF">PMAYCL1PPCAC_20885</name>
</gene>
<protein>
    <submittedName>
        <fullName evidence="1">Uncharacterized protein</fullName>
    </submittedName>
</protein>
<accession>A0AAN5CUE7</accession>
<evidence type="ECO:0000313" key="1">
    <source>
        <dbReference type="EMBL" id="GMR50690.1"/>
    </source>
</evidence>
<name>A0AAN5CUE7_9BILA</name>
<evidence type="ECO:0000313" key="2">
    <source>
        <dbReference type="Proteomes" id="UP001328107"/>
    </source>
</evidence>
<dbReference type="EMBL" id="BTRK01000004">
    <property type="protein sequence ID" value="GMR50690.1"/>
    <property type="molecule type" value="Genomic_DNA"/>
</dbReference>
<comment type="caution">
    <text evidence="1">The sequence shown here is derived from an EMBL/GenBank/DDBJ whole genome shotgun (WGS) entry which is preliminary data.</text>
</comment>
<dbReference type="Proteomes" id="UP001328107">
    <property type="component" value="Unassembled WGS sequence"/>
</dbReference>
<feature type="non-terminal residue" evidence="1">
    <location>
        <position position="1"/>
    </location>
</feature>
<proteinExistence type="predicted"/>